<feature type="binding site" evidence="4">
    <location>
        <begin position="254"/>
        <end position="255"/>
    </location>
    <ligand>
        <name>substrate</name>
    </ligand>
</feature>
<evidence type="ECO:0000256" key="3">
    <source>
        <dbReference type="ARBA" id="ARBA00023235"/>
    </source>
</evidence>
<evidence type="ECO:0000256" key="2">
    <source>
        <dbReference type="ARBA" id="ARBA00023167"/>
    </source>
</evidence>
<dbReference type="InterPro" id="IPR000649">
    <property type="entry name" value="IF-2B-related"/>
</dbReference>
<sequence length="353" mass="38388">METAVAPVQWVGALDRGHLKMLDQRLLPAEEHWHEMSTYAEVADGIRDMVIRGAPAIGIAAAYGVALAARVLAVEAERDEIEEKLEDVYDHLSKTRPTAVNLFWAIERMKRTVAESSELDAPALVARLFEEAEAIFTEDRDNNLRMGRLGADLLPEGAKVLTHCNTGGLATGGYGTALGIIRAAHAAGKLEHVWVDETRPYLQGARLTAWECMKDEIPCTLITDSMAAHFMKEGEVDAVIVGTDRVVANGDIANKIGTYGLAVLCKHHGIPFYVAAPVSTIDFEAQSGDEIPIEQRSAREVTHIKEQAIAPEGVQVAHPAFDVTPNTLVTAIITEEGVVEAPYRPNLAKLRES</sequence>
<keyword evidence="2 4" id="KW-0486">Methionine biosynthesis</keyword>
<keyword evidence="6" id="KW-1185">Reference proteome</keyword>
<protein>
    <recommendedName>
        <fullName evidence="4">Methylthioribose-1-phosphate isomerase</fullName>
        <shortName evidence="4">M1Pi</shortName>
        <shortName evidence="4">MTR-1-P isomerase</shortName>
        <ecNumber evidence="4">5.3.1.23</ecNumber>
    </recommendedName>
    <alternativeName>
        <fullName evidence="4">S-methyl-5-thioribose-1-phosphate isomerase</fullName>
    </alternativeName>
</protein>
<comment type="function">
    <text evidence="4">Catalyzes the interconversion of methylthioribose-1-phosphate (MTR-1-P) into methylthioribulose-1-phosphate (MTRu-1-P).</text>
</comment>
<dbReference type="RefSeq" id="WP_141197290.1">
    <property type="nucleotide sequence ID" value="NZ_CP041186.1"/>
</dbReference>
<gene>
    <name evidence="4 5" type="primary">mtnA</name>
    <name evidence="5" type="ORF">FIV42_08660</name>
</gene>
<feature type="binding site" evidence="4">
    <location>
        <position position="96"/>
    </location>
    <ligand>
        <name>substrate</name>
    </ligand>
</feature>
<dbReference type="InterPro" id="IPR005251">
    <property type="entry name" value="IF-M1Pi"/>
</dbReference>
<feature type="active site" description="Proton donor" evidence="4">
    <location>
        <position position="244"/>
    </location>
</feature>
<proteinExistence type="inferred from homology"/>
<dbReference type="NCBIfam" id="NF004326">
    <property type="entry name" value="PRK05720.1"/>
    <property type="match status" value="1"/>
</dbReference>
<dbReference type="InterPro" id="IPR037171">
    <property type="entry name" value="NagB/RpiA_transferase-like"/>
</dbReference>
<organism evidence="5 6">
    <name type="scientific">Persicimonas caeni</name>
    <dbReference type="NCBI Taxonomy" id="2292766"/>
    <lineage>
        <taxon>Bacteria</taxon>
        <taxon>Deltaproteobacteria</taxon>
        <taxon>Bradymonadales</taxon>
        <taxon>Bradymonadaceae</taxon>
        <taxon>Persicimonas</taxon>
    </lineage>
</organism>
<evidence type="ECO:0000313" key="6">
    <source>
        <dbReference type="Proteomes" id="UP000315995"/>
    </source>
</evidence>
<accession>A0A4Y6PR48</accession>
<reference evidence="5 6" key="1">
    <citation type="submission" date="2019-06" db="EMBL/GenBank/DDBJ databases">
        <title>Persicimonas caeni gen. nov., sp. nov., a predatory bacterium isolated from solar saltern.</title>
        <authorList>
            <person name="Wang S."/>
        </authorList>
    </citation>
    <scope>NUCLEOTIDE SEQUENCE [LARGE SCALE GENOMIC DNA]</scope>
    <source>
        <strain evidence="5 6">YN101</strain>
    </source>
</reference>
<dbReference type="NCBIfam" id="TIGR00512">
    <property type="entry name" value="salvage_mtnA"/>
    <property type="match status" value="1"/>
</dbReference>
<feature type="binding site" evidence="4">
    <location>
        <position position="203"/>
    </location>
    <ligand>
        <name>substrate</name>
    </ligand>
</feature>
<dbReference type="AlphaFoldDB" id="A0A4Y6PR48"/>
<evidence type="ECO:0000256" key="1">
    <source>
        <dbReference type="ARBA" id="ARBA00022605"/>
    </source>
</evidence>
<dbReference type="EMBL" id="CP041186">
    <property type="protein sequence ID" value="QDG50798.1"/>
    <property type="molecule type" value="Genomic_DNA"/>
</dbReference>
<comment type="catalytic activity">
    <reaction evidence="4">
        <text>5-(methylsulfanyl)-alpha-D-ribose 1-phosphate = 5-(methylsulfanyl)-D-ribulose 1-phosphate</text>
        <dbReference type="Rhea" id="RHEA:19989"/>
        <dbReference type="ChEBI" id="CHEBI:58533"/>
        <dbReference type="ChEBI" id="CHEBI:58548"/>
        <dbReference type="EC" id="5.3.1.23"/>
    </reaction>
</comment>
<dbReference type="InterPro" id="IPR011559">
    <property type="entry name" value="Initiation_fac_2B_a/b/d"/>
</dbReference>
<dbReference type="InterPro" id="IPR042529">
    <property type="entry name" value="IF_2B-like_C"/>
</dbReference>
<dbReference type="Proteomes" id="UP000315995">
    <property type="component" value="Chromosome"/>
</dbReference>
<evidence type="ECO:0000313" key="5">
    <source>
        <dbReference type="EMBL" id="QDG50798.1"/>
    </source>
</evidence>
<keyword evidence="3 4" id="KW-0413">Isomerase</keyword>
<name>A0A4Y6PR48_PERCE</name>
<dbReference type="NCBIfam" id="TIGR00524">
    <property type="entry name" value="eIF-2B_rel"/>
    <property type="match status" value="1"/>
</dbReference>
<keyword evidence="1 4" id="KW-0028">Amino-acid biosynthesis</keyword>
<dbReference type="FunFam" id="3.40.50.10470:FF:000010">
    <property type="entry name" value="Methylthioribose-1-phosphate isomerase"/>
    <property type="match status" value="1"/>
</dbReference>
<dbReference type="GO" id="GO:0046523">
    <property type="term" value="F:S-methyl-5-thioribose-1-phosphate isomerase activity"/>
    <property type="evidence" value="ECO:0007669"/>
    <property type="project" value="UniProtKB-UniRule"/>
</dbReference>
<dbReference type="InterPro" id="IPR027363">
    <property type="entry name" value="M1Pi_N"/>
</dbReference>
<dbReference type="GO" id="GO:0019509">
    <property type="term" value="P:L-methionine salvage from methylthioadenosine"/>
    <property type="evidence" value="ECO:0007669"/>
    <property type="project" value="UniProtKB-UniRule"/>
</dbReference>
<dbReference type="Pfam" id="PF01008">
    <property type="entry name" value="IF-2B"/>
    <property type="match status" value="1"/>
</dbReference>
<feature type="binding site" evidence="4">
    <location>
        <begin position="52"/>
        <end position="54"/>
    </location>
    <ligand>
        <name>substrate</name>
    </ligand>
</feature>
<dbReference type="FunFam" id="1.20.120.420:FF:000003">
    <property type="entry name" value="Methylthioribose-1-phosphate isomerase"/>
    <property type="match status" value="1"/>
</dbReference>
<accession>A0A5B8Y8J3</accession>
<evidence type="ECO:0000256" key="4">
    <source>
        <dbReference type="HAMAP-Rule" id="MF_01678"/>
    </source>
</evidence>
<comment type="similarity">
    <text evidence="4">Belongs to the EIF-2B alpha/beta/delta subunits family. MtnA subfamily.</text>
</comment>
<dbReference type="PANTHER" id="PTHR43475">
    <property type="entry name" value="METHYLTHIORIBOSE-1-PHOSPHATE ISOMERASE"/>
    <property type="match status" value="1"/>
</dbReference>
<comment type="pathway">
    <text evidence="4">Amino-acid biosynthesis; L-methionine biosynthesis via salvage pathway; L-methionine from S-methyl-5-thio-alpha-D-ribose 1-phosphate: step 1/6.</text>
</comment>
<dbReference type="OrthoDB" id="9803436at2"/>
<dbReference type="HAMAP" id="MF_01678">
    <property type="entry name" value="Salvage_MtnA"/>
    <property type="match status" value="1"/>
</dbReference>
<dbReference type="SUPFAM" id="SSF100950">
    <property type="entry name" value="NagB/RpiA/CoA transferase-like"/>
    <property type="match status" value="1"/>
</dbReference>
<dbReference type="Gene3D" id="3.40.50.10470">
    <property type="entry name" value="Translation initiation factor eif-2b, domain 2"/>
    <property type="match status" value="1"/>
</dbReference>
<dbReference type="Gene3D" id="1.20.120.420">
    <property type="entry name" value="translation initiation factor eif-2b, domain 1"/>
    <property type="match status" value="1"/>
</dbReference>
<dbReference type="EC" id="5.3.1.23" evidence="4"/>
<dbReference type="PANTHER" id="PTHR43475:SF1">
    <property type="entry name" value="METHYLTHIORIBOSE-1-PHOSPHATE ISOMERASE"/>
    <property type="match status" value="1"/>
</dbReference>
<feature type="site" description="Transition state stabilizer" evidence="4">
    <location>
        <position position="164"/>
    </location>
</feature>
<dbReference type="UniPathway" id="UPA00904">
    <property type="reaction ID" value="UER00874"/>
</dbReference>